<dbReference type="Proteomes" id="UP000703661">
    <property type="component" value="Unassembled WGS sequence"/>
</dbReference>
<feature type="compositionally biased region" description="Basic and acidic residues" evidence="1">
    <location>
        <begin position="1"/>
        <end position="12"/>
    </location>
</feature>
<dbReference type="EMBL" id="JAAAID010000074">
    <property type="protein sequence ID" value="KAG0023056.1"/>
    <property type="molecule type" value="Genomic_DNA"/>
</dbReference>
<feature type="region of interest" description="Disordered" evidence="1">
    <location>
        <begin position="1"/>
        <end position="53"/>
    </location>
</feature>
<evidence type="ECO:0000313" key="2">
    <source>
        <dbReference type="EMBL" id="KAG0023056.1"/>
    </source>
</evidence>
<organism evidence="2 3">
    <name type="scientific">Entomortierella chlamydospora</name>
    <dbReference type="NCBI Taxonomy" id="101097"/>
    <lineage>
        <taxon>Eukaryota</taxon>
        <taxon>Fungi</taxon>
        <taxon>Fungi incertae sedis</taxon>
        <taxon>Mucoromycota</taxon>
        <taxon>Mortierellomycotina</taxon>
        <taxon>Mortierellomycetes</taxon>
        <taxon>Mortierellales</taxon>
        <taxon>Mortierellaceae</taxon>
        <taxon>Entomortierella</taxon>
    </lineage>
</organism>
<protein>
    <submittedName>
        <fullName evidence="2">Uncharacterized protein</fullName>
    </submittedName>
</protein>
<dbReference type="SUPFAM" id="SSF52047">
    <property type="entry name" value="RNI-like"/>
    <property type="match status" value="1"/>
</dbReference>
<evidence type="ECO:0000256" key="1">
    <source>
        <dbReference type="SAM" id="MobiDB-lite"/>
    </source>
</evidence>
<gene>
    <name evidence="2" type="ORF">BGZ80_010517</name>
</gene>
<comment type="caution">
    <text evidence="2">The sequence shown here is derived from an EMBL/GenBank/DDBJ whole genome shotgun (WGS) entry which is preliminary data.</text>
</comment>
<dbReference type="AlphaFoldDB" id="A0A9P6T412"/>
<dbReference type="InterPro" id="IPR032675">
    <property type="entry name" value="LRR_dom_sf"/>
</dbReference>
<proteinExistence type="predicted"/>
<accession>A0A9P6T412</accession>
<dbReference type="Gene3D" id="3.80.10.10">
    <property type="entry name" value="Ribonuclease Inhibitor"/>
    <property type="match status" value="1"/>
</dbReference>
<feature type="compositionally biased region" description="Basic and acidic residues" evidence="1">
    <location>
        <begin position="19"/>
        <end position="37"/>
    </location>
</feature>
<name>A0A9P6T412_9FUNG</name>
<evidence type="ECO:0000313" key="3">
    <source>
        <dbReference type="Proteomes" id="UP000703661"/>
    </source>
</evidence>
<keyword evidence="3" id="KW-1185">Reference proteome</keyword>
<sequence>MRSYQQRHERAPRDRKKSRTEGTRKHRTYGEDLKKQDTGTSHPSKGLDSKSGSTCPLTLSGVIDESQRPYYFAFNKLTNLHRFEVFWVTENKCDWETLDRVLATLLLGNHNGISAAGKREVGEKSKEDNKPLNQIREFSLQTQSRLDVRFQKILCYFKNLEVLELRANYFQCHTWLSNWDPKLCRNLKVLRMLWNENSANLEDLGRLTGLEELRMAANNPNQFQWIVDTKMKLSRCQEVRTKGPDSTNGVCTVASAKKASRVSYDDNHPLHHCLPKLKKLGCYITYADCQLLFNNITEAFGDQIEELVLWASSWRPAIRFEHPFRYLSRLALRGEYLVRFDYKSLVQHCPMVELLALQHTRYSRYADVRPDDNAIVAALVDLKLLRCLYLEGTWYLNNEHFLKLAQGSKSLYKIGVYRCDAVTLATLSKADEILCSRYSKYPLKPKGVHRIPNFNGDDFSWSVTFFWHEDD</sequence>
<reference evidence="2" key="1">
    <citation type="journal article" date="2020" name="Fungal Divers.">
        <title>Resolving the Mortierellaceae phylogeny through synthesis of multi-gene phylogenetics and phylogenomics.</title>
        <authorList>
            <person name="Vandepol N."/>
            <person name="Liber J."/>
            <person name="Desiro A."/>
            <person name="Na H."/>
            <person name="Kennedy M."/>
            <person name="Barry K."/>
            <person name="Grigoriev I.V."/>
            <person name="Miller A.N."/>
            <person name="O'Donnell K."/>
            <person name="Stajich J.E."/>
            <person name="Bonito G."/>
        </authorList>
    </citation>
    <scope>NUCLEOTIDE SEQUENCE</scope>
    <source>
        <strain evidence="2">NRRL 2769</strain>
    </source>
</reference>